<name>A0A6N7VQW5_9ACTO</name>
<dbReference type="RefSeq" id="WP_154544201.1">
    <property type="nucleotide sequence ID" value="NZ_VULO01000005.1"/>
</dbReference>
<feature type="transmembrane region" description="Helical" evidence="5">
    <location>
        <begin position="188"/>
        <end position="211"/>
    </location>
</feature>
<feature type="transmembrane region" description="Helical" evidence="5">
    <location>
        <begin position="86"/>
        <end position="106"/>
    </location>
</feature>
<dbReference type="InterPro" id="IPR036259">
    <property type="entry name" value="MFS_trans_sf"/>
</dbReference>
<evidence type="ECO:0000256" key="3">
    <source>
        <dbReference type="ARBA" id="ARBA00022989"/>
    </source>
</evidence>
<reference evidence="7 8" key="1">
    <citation type="submission" date="2019-08" db="EMBL/GenBank/DDBJ databases">
        <title>In-depth cultivation of the pig gut microbiome towards novel bacterial diversity and tailored functional studies.</title>
        <authorList>
            <person name="Wylensek D."/>
            <person name="Hitch T.C.A."/>
            <person name="Clavel T."/>
        </authorList>
    </citation>
    <scope>NUCLEOTIDE SEQUENCE [LARGE SCALE GENOMIC DNA]</scope>
    <source>
        <strain evidence="7 8">WB03_NA08</strain>
    </source>
</reference>
<evidence type="ECO:0000313" key="8">
    <source>
        <dbReference type="Proteomes" id="UP000470875"/>
    </source>
</evidence>
<dbReference type="GO" id="GO:0005886">
    <property type="term" value="C:plasma membrane"/>
    <property type="evidence" value="ECO:0007669"/>
    <property type="project" value="UniProtKB-SubCell"/>
</dbReference>
<sequence length="415" mass="42506">MSTPVRNQQRSADDTLIAVAGWTYFPIAFFARLPYAMMVVGVMTLVVAARGSITLAGLTSALVGVGAATVGPILGNLADRHGQRPVLLVVGMCNAAFLLAIAAVAYSALPGWTLPAIAFFVGGTAPQVSPMSRSRLVEIIRQKLPKSRLTRTMSFVMSYESAVDEIVFVFGPVLVGLLATLLGAGSPLIAAAILTVAFVSAFALHPSAGLVQPSKQRSADSAPIAPMSSILRLPLILCVIGMTGIGIFFGSTLTSLTSYMETLGQPDTAGLWYGVLGVGSTILALAIALAPPTFTLRARWVTFGSIMVAGSLIYALAGNLLFIGVALLVAGIGIGPTLVTLYSLAADIAPEGRAATVMTIMGSGLIVGQSIASAITGFIAGQLGTAAGMWVPLAAAAIVLVSGLVSLSTTRYSHA</sequence>
<feature type="transmembrane region" description="Helical" evidence="5">
    <location>
        <begin position="357"/>
        <end position="381"/>
    </location>
</feature>
<dbReference type="PANTHER" id="PTHR23542">
    <property type="match status" value="1"/>
</dbReference>
<feature type="transmembrane region" description="Helical" evidence="5">
    <location>
        <begin position="271"/>
        <end position="291"/>
    </location>
</feature>
<dbReference type="PANTHER" id="PTHR23542:SF1">
    <property type="entry name" value="MAJOR FACILITATOR SUPERFAMILY (MFS) PROFILE DOMAIN-CONTAINING PROTEIN"/>
    <property type="match status" value="1"/>
</dbReference>
<feature type="transmembrane region" description="Helical" evidence="5">
    <location>
        <begin position="21"/>
        <end position="47"/>
    </location>
</feature>
<evidence type="ECO:0000256" key="4">
    <source>
        <dbReference type="ARBA" id="ARBA00023136"/>
    </source>
</evidence>
<dbReference type="Gene3D" id="1.20.1250.20">
    <property type="entry name" value="MFS general substrate transporter like domains"/>
    <property type="match status" value="1"/>
</dbReference>
<keyword evidence="4 5" id="KW-0472">Membrane</keyword>
<feature type="transmembrane region" description="Helical" evidence="5">
    <location>
        <begin position="323"/>
        <end position="345"/>
    </location>
</feature>
<dbReference type="PROSITE" id="PS50850">
    <property type="entry name" value="MFS"/>
    <property type="match status" value="1"/>
</dbReference>
<evidence type="ECO:0000313" key="7">
    <source>
        <dbReference type="EMBL" id="MSS84127.1"/>
    </source>
</evidence>
<feature type="transmembrane region" description="Helical" evidence="5">
    <location>
        <begin position="53"/>
        <end position="74"/>
    </location>
</feature>
<protein>
    <submittedName>
        <fullName evidence="7">MFS transporter</fullName>
    </submittedName>
</protein>
<gene>
    <name evidence="7" type="ORF">FYJ24_04965</name>
</gene>
<evidence type="ECO:0000256" key="2">
    <source>
        <dbReference type="ARBA" id="ARBA00022692"/>
    </source>
</evidence>
<feature type="transmembrane region" description="Helical" evidence="5">
    <location>
        <begin position="387"/>
        <end position="407"/>
    </location>
</feature>
<feature type="transmembrane region" description="Helical" evidence="5">
    <location>
        <begin position="153"/>
        <end position="182"/>
    </location>
</feature>
<dbReference type="SUPFAM" id="SSF103473">
    <property type="entry name" value="MFS general substrate transporter"/>
    <property type="match status" value="1"/>
</dbReference>
<dbReference type="InterPro" id="IPR020846">
    <property type="entry name" value="MFS_dom"/>
</dbReference>
<dbReference type="Proteomes" id="UP000470875">
    <property type="component" value="Unassembled WGS sequence"/>
</dbReference>
<dbReference type="AlphaFoldDB" id="A0A6N7VQW5"/>
<feature type="transmembrane region" description="Helical" evidence="5">
    <location>
        <begin position="298"/>
        <end position="317"/>
    </location>
</feature>
<evidence type="ECO:0000256" key="1">
    <source>
        <dbReference type="ARBA" id="ARBA00004651"/>
    </source>
</evidence>
<proteinExistence type="predicted"/>
<feature type="transmembrane region" description="Helical" evidence="5">
    <location>
        <begin position="112"/>
        <end position="132"/>
    </location>
</feature>
<dbReference type="InterPro" id="IPR011701">
    <property type="entry name" value="MFS"/>
</dbReference>
<evidence type="ECO:0000256" key="5">
    <source>
        <dbReference type="SAM" id="Phobius"/>
    </source>
</evidence>
<feature type="domain" description="Major facilitator superfamily (MFS) profile" evidence="6">
    <location>
        <begin position="230"/>
        <end position="415"/>
    </location>
</feature>
<keyword evidence="2 5" id="KW-0812">Transmembrane</keyword>
<accession>A0A6N7VQW5</accession>
<dbReference type="GO" id="GO:0022857">
    <property type="term" value="F:transmembrane transporter activity"/>
    <property type="evidence" value="ECO:0007669"/>
    <property type="project" value="InterPro"/>
</dbReference>
<evidence type="ECO:0000259" key="6">
    <source>
        <dbReference type="PROSITE" id="PS50850"/>
    </source>
</evidence>
<organism evidence="7 8">
    <name type="scientific">Scrofimicrobium canadense</name>
    <dbReference type="NCBI Taxonomy" id="2652290"/>
    <lineage>
        <taxon>Bacteria</taxon>
        <taxon>Bacillati</taxon>
        <taxon>Actinomycetota</taxon>
        <taxon>Actinomycetes</taxon>
        <taxon>Actinomycetales</taxon>
        <taxon>Actinomycetaceae</taxon>
        <taxon>Scrofimicrobium</taxon>
    </lineage>
</organism>
<keyword evidence="3 5" id="KW-1133">Transmembrane helix</keyword>
<comment type="subcellular location">
    <subcellularLocation>
        <location evidence="1">Cell membrane</location>
        <topology evidence="1">Multi-pass membrane protein</topology>
    </subcellularLocation>
</comment>
<comment type="caution">
    <text evidence="7">The sequence shown here is derived from an EMBL/GenBank/DDBJ whole genome shotgun (WGS) entry which is preliminary data.</text>
</comment>
<dbReference type="EMBL" id="VULO01000005">
    <property type="protein sequence ID" value="MSS84127.1"/>
    <property type="molecule type" value="Genomic_DNA"/>
</dbReference>
<feature type="transmembrane region" description="Helical" evidence="5">
    <location>
        <begin position="231"/>
        <end position="251"/>
    </location>
</feature>
<dbReference type="Pfam" id="PF07690">
    <property type="entry name" value="MFS_1"/>
    <property type="match status" value="1"/>
</dbReference>
<keyword evidence="8" id="KW-1185">Reference proteome</keyword>